<dbReference type="Pfam" id="PF00561">
    <property type="entry name" value="Abhydrolase_1"/>
    <property type="match status" value="1"/>
</dbReference>
<evidence type="ECO:0000256" key="3">
    <source>
        <dbReference type="ARBA" id="ARBA00012568"/>
    </source>
</evidence>
<protein>
    <recommendedName>
        <fullName evidence="4">Proline iminopeptidase</fullName>
        <ecNumber evidence="3">3.4.11.5</ecNumber>
    </recommendedName>
    <alternativeName>
        <fullName evidence="6">Prolyl aminopeptidase</fullName>
    </alternativeName>
</protein>
<dbReference type="NCBIfam" id="TIGR01250">
    <property type="entry name" value="pro_imino_pep_2"/>
    <property type="match status" value="1"/>
</dbReference>
<organism evidence="10 11">
    <name type="scientific">Candidatus Nephthysia bennettiae</name>
    <dbReference type="NCBI Taxonomy" id="3127016"/>
    <lineage>
        <taxon>Bacteria</taxon>
        <taxon>Bacillati</taxon>
        <taxon>Candidatus Dormiibacterota</taxon>
        <taxon>Candidatus Dormibacteria</taxon>
        <taxon>Candidatus Dormibacterales</taxon>
        <taxon>Candidatus Dormibacteraceae</taxon>
        <taxon>Candidatus Nephthysia</taxon>
    </lineage>
</organism>
<evidence type="ECO:0000256" key="7">
    <source>
        <dbReference type="PIRNR" id="PIRNR005539"/>
    </source>
</evidence>
<feature type="domain" description="AB hydrolase-1" evidence="9">
    <location>
        <begin position="36"/>
        <end position="280"/>
    </location>
</feature>
<reference evidence="10" key="1">
    <citation type="submission" date="2020-10" db="EMBL/GenBank/DDBJ databases">
        <title>Ca. Dormibacterota MAGs.</title>
        <authorList>
            <person name="Montgomery K."/>
        </authorList>
    </citation>
    <scope>NUCLEOTIDE SEQUENCE [LARGE SCALE GENOMIC DNA]</scope>
    <source>
        <strain evidence="10">SC8812_S17_10</strain>
    </source>
</reference>
<sequence>MNAQAQREKFRVTREGFIRVPGGDVYYRSVGEGGVPLLCLHGGPGFTSHYLEALEDLADRREVIFYDQLGCGRSQRPGDVTLWTVERFVEELVTIREALGLTRMHLLGSSWGGMLAMQYVLDRQPQLESLILAGSPASMPRWSAECARLLSRQPVDSQETIKRHEANGTTNCPEYAAAILGFYREHVCRLRPWPDGLERSFAQAGLDVYHHMNGPSEFTVTGTLANWDITERLADIDVPTLLIGGEHDECRPEHLGDMHKRIRGSKLEIIPDASHLCFAEKREHFIAVANDFLASVEI</sequence>
<evidence type="ECO:0000313" key="10">
    <source>
        <dbReference type="EMBL" id="MBJ7597036.1"/>
    </source>
</evidence>
<evidence type="ECO:0000313" key="11">
    <source>
        <dbReference type="Proteomes" id="UP000612893"/>
    </source>
</evidence>
<dbReference type="Gene3D" id="3.40.50.1820">
    <property type="entry name" value="alpha/beta hydrolase"/>
    <property type="match status" value="1"/>
</dbReference>
<evidence type="ECO:0000259" key="9">
    <source>
        <dbReference type="Pfam" id="PF00561"/>
    </source>
</evidence>
<dbReference type="PANTHER" id="PTHR43798">
    <property type="entry name" value="MONOACYLGLYCEROL LIPASE"/>
    <property type="match status" value="1"/>
</dbReference>
<keyword evidence="11" id="KW-1185">Reference proteome</keyword>
<gene>
    <name evidence="10" type="ORF">JF922_02980</name>
</gene>
<comment type="caution">
    <text evidence="10">The sequence shown here is derived from an EMBL/GenBank/DDBJ whole genome shotgun (WGS) entry which is preliminary data.</text>
</comment>
<name>A0A934N5W9_9BACT</name>
<comment type="catalytic activity">
    <reaction evidence="1">
        <text>Release of N-terminal proline from a peptide.</text>
        <dbReference type="EC" id="3.4.11.5"/>
    </reaction>
</comment>
<evidence type="ECO:0000256" key="8">
    <source>
        <dbReference type="PIRSR" id="PIRSR005539-1"/>
    </source>
</evidence>
<dbReference type="InterPro" id="IPR000073">
    <property type="entry name" value="AB_hydrolase_1"/>
</dbReference>
<dbReference type="Proteomes" id="UP000612893">
    <property type="component" value="Unassembled WGS sequence"/>
</dbReference>
<proteinExistence type="inferred from homology"/>
<dbReference type="InterPro" id="IPR029058">
    <property type="entry name" value="AB_hydrolase_fold"/>
</dbReference>
<comment type="similarity">
    <text evidence="2 7">Belongs to the peptidase S33 family.</text>
</comment>
<dbReference type="InterPro" id="IPR050266">
    <property type="entry name" value="AB_hydrolase_sf"/>
</dbReference>
<dbReference type="PIRSF" id="PIRSF005539">
    <property type="entry name" value="Pept_S33_TRI_F1"/>
    <property type="match status" value="1"/>
</dbReference>
<dbReference type="AlphaFoldDB" id="A0A934N5W9"/>
<dbReference type="InterPro" id="IPR002410">
    <property type="entry name" value="Peptidase_S33"/>
</dbReference>
<accession>A0A934N5W9</accession>
<evidence type="ECO:0000256" key="4">
    <source>
        <dbReference type="ARBA" id="ARBA00021843"/>
    </source>
</evidence>
<evidence type="ECO:0000256" key="5">
    <source>
        <dbReference type="ARBA" id="ARBA00022801"/>
    </source>
</evidence>
<feature type="active site" description="Nucleophile" evidence="8">
    <location>
        <position position="110"/>
    </location>
</feature>
<dbReference type="EMBL" id="JAEKNR010000032">
    <property type="protein sequence ID" value="MBJ7597036.1"/>
    <property type="molecule type" value="Genomic_DNA"/>
</dbReference>
<dbReference type="PANTHER" id="PTHR43798:SF31">
    <property type="entry name" value="AB HYDROLASE SUPERFAMILY PROTEIN YCLE"/>
    <property type="match status" value="1"/>
</dbReference>
<dbReference type="InterPro" id="IPR005945">
    <property type="entry name" value="Pro_imino_pep"/>
</dbReference>
<dbReference type="GO" id="GO:0004177">
    <property type="term" value="F:aminopeptidase activity"/>
    <property type="evidence" value="ECO:0007669"/>
    <property type="project" value="UniProtKB-EC"/>
</dbReference>
<evidence type="ECO:0000256" key="2">
    <source>
        <dbReference type="ARBA" id="ARBA00010088"/>
    </source>
</evidence>
<dbReference type="SUPFAM" id="SSF53474">
    <property type="entry name" value="alpha/beta-Hydrolases"/>
    <property type="match status" value="1"/>
</dbReference>
<feature type="active site" evidence="8">
    <location>
        <position position="248"/>
    </location>
</feature>
<dbReference type="EC" id="3.4.11.5" evidence="3"/>
<evidence type="ECO:0000256" key="6">
    <source>
        <dbReference type="ARBA" id="ARBA00029605"/>
    </source>
</evidence>
<dbReference type="RefSeq" id="WP_338198954.1">
    <property type="nucleotide sequence ID" value="NZ_JAEKNR010000032.1"/>
</dbReference>
<dbReference type="PRINTS" id="PR00793">
    <property type="entry name" value="PROAMNOPTASE"/>
</dbReference>
<evidence type="ECO:0000256" key="1">
    <source>
        <dbReference type="ARBA" id="ARBA00001585"/>
    </source>
</evidence>
<feature type="active site" description="Proton donor" evidence="8">
    <location>
        <position position="275"/>
    </location>
</feature>
<keyword evidence="5 7" id="KW-0378">Hydrolase</keyword>